<evidence type="ECO:0000259" key="4">
    <source>
        <dbReference type="Pfam" id="PF13622"/>
    </source>
</evidence>
<evidence type="ECO:0000256" key="3">
    <source>
        <dbReference type="SAM" id="MobiDB-lite"/>
    </source>
</evidence>
<dbReference type="InterPro" id="IPR049450">
    <property type="entry name" value="ACOT8-like_C"/>
</dbReference>
<dbReference type="InterPro" id="IPR029069">
    <property type="entry name" value="HotDog_dom_sf"/>
</dbReference>
<dbReference type="PANTHER" id="PTHR11066:SF34">
    <property type="entry name" value="ACYL-COENZYME A THIOESTERASE 8"/>
    <property type="match status" value="1"/>
</dbReference>
<gene>
    <name evidence="6" type="ORF">GCM10010439_67660</name>
</gene>
<feature type="domain" description="Acyl-CoA thioesterase-like C-terminal" evidence="5">
    <location>
        <begin position="140"/>
        <end position="269"/>
    </location>
</feature>
<evidence type="ECO:0000256" key="1">
    <source>
        <dbReference type="ARBA" id="ARBA00006538"/>
    </source>
</evidence>
<dbReference type="RefSeq" id="WP_344457035.1">
    <property type="nucleotide sequence ID" value="NZ_BAAATZ010000034.1"/>
</dbReference>
<proteinExistence type="inferred from homology"/>
<dbReference type="CDD" id="cd03444">
    <property type="entry name" value="Thioesterase_II_repeat1"/>
    <property type="match status" value="1"/>
</dbReference>
<evidence type="ECO:0000259" key="5">
    <source>
        <dbReference type="Pfam" id="PF20789"/>
    </source>
</evidence>
<comment type="similarity">
    <text evidence="1">Belongs to the C/M/P thioester hydrolase family.</text>
</comment>
<comment type="caution">
    <text evidence="6">The sequence shown here is derived from an EMBL/GenBank/DDBJ whole genome shotgun (WGS) entry which is preliminary data.</text>
</comment>
<dbReference type="PANTHER" id="PTHR11066">
    <property type="entry name" value="ACYL-COA THIOESTERASE"/>
    <property type="match status" value="1"/>
</dbReference>
<evidence type="ECO:0000256" key="2">
    <source>
        <dbReference type="ARBA" id="ARBA00022801"/>
    </source>
</evidence>
<keyword evidence="2" id="KW-0378">Hydrolase</keyword>
<dbReference type="EMBL" id="BAAATZ010000034">
    <property type="protein sequence ID" value="GAA2737458.1"/>
    <property type="molecule type" value="Genomic_DNA"/>
</dbReference>
<dbReference type="Pfam" id="PF20789">
    <property type="entry name" value="4HBT_3C"/>
    <property type="match status" value="1"/>
</dbReference>
<evidence type="ECO:0000313" key="6">
    <source>
        <dbReference type="EMBL" id="GAA2737458.1"/>
    </source>
</evidence>
<name>A0ABP6H8H9_9ACTN</name>
<feature type="domain" description="Acyl-CoA thioesterase-like N-terminal HotDog" evidence="4">
    <location>
        <begin position="35"/>
        <end position="106"/>
    </location>
</feature>
<feature type="region of interest" description="Disordered" evidence="3">
    <location>
        <begin position="121"/>
        <end position="140"/>
    </location>
</feature>
<dbReference type="Gene3D" id="2.40.160.210">
    <property type="entry name" value="Acyl-CoA thioesterase, double hotdog domain"/>
    <property type="match status" value="1"/>
</dbReference>
<dbReference type="Pfam" id="PF13622">
    <property type="entry name" value="4HBT_3"/>
    <property type="match status" value="1"/>
</dbReference>
<keyword evidence="7" id="KW-1185">Reference proteome</keyword>
<dbReference type="InterPro" id="IPR049449">
    <property type="entry name" value="TesB_ACOT8-like_N"/>
</dbReference>
<accession>A0ABP6H8H9</accession>
<sequence>MSESTLERMLTIFDVAPNGPGLFTGESDGGGRQVVDGSQILAQSIVAAGKAYADHTVRSVHAMFVSAARPDERLDFAVTAVRAGRSFAFVTVTASQRGQIRTTANVLLDRPQPDFIRHDRWTGPPVGGPENAHPSPMPLPGRELRLEDVRDRNDPDEVGPPVLDAWLHYDPVPERDDLRRALLAHFTGHLSISATMRPHPGVGTSQAHETLSTAPLAIAVNFHEPVRWDGWIRYHHESTYAGAGMSHVRGQVFTEDGRLIASFTQDAMIRAFASEPSMPVESRL</sequence>
<dbReference type="Proteomes" id="UP001501842">
    <property type="component" value="Unassembled WGS sequence"/>
</dbReference>
<dbReference type="InterPro" id="IPR003703">
    <property type="entry name" value="Acyl_CoA_thio"/>
</dbReference>
<reference evidence="7" key="1">
    <citation type="journal article" date="2019" name="Int. J. Syst. Evol. Microbiol.">
        <title>The Global Catalogue of Microorganisms (GCM) 10K type strain sequencing project: providing services to taxonomists for standard genome sequencing and annotation.</title>
        <authorList>
            <consortium name="The Broad Institute Genomics Platform"/>
            <consortium name="The Broad Institute Genome Sequencing Center for Infectious Disease"/>
            <person name="Wu L."/>
            <person name="Ma J."/>
        </authorList>
    </citation>
    <scope>NUCLEOTIDE SEQUENCE [LARGE SCALE GENOMIC DNA]</scope>
    <source>
        <strain evidence="7">JCM 8201</strain>
    </source>
</reference>
<dbReference type="SUPFAM" id="SSF54637">
    <property type="entry name" value="Thioesterase/thiol ester dehydrase-isomerase"/>
    <property type="match status" value="2"/>
</dbReference>
<dbReference type="InterPro" id="IPR042171">
    <property type="entry name" value="Acyl-CoA_hotdog"/>
</dbReference>
<protein>
    <submittedName>
        <fullName evidence="6">Thioesterase family protein</fullName>
    </submittedName>
</protein>
<organism evidence="6 7">
    <name type="scientific">Actinocorallia aurantiaca</name>
    <dbReference type="NCBI Taxonomy" id="46204"/>
    <lineage>
        <taxon>Bacteria</taxon>
        <taxon>Bacillati</taxon>
        <taxon>Actinomycetota</taxon>
        <taxon>Actinomycetes</taxon>
        <taxon>Streptosporangiales</taxon>
        <taxon>Thermomonosporaceae</taxon>
        <taxon>Actinocorallia</taxon>
    </lineage>
</organism>
<evidence type="ECO:0000313" key="7">
    <source>
        <dbReference type="Proteomes" id="UP001501842"/>
    </source>
</evidence>